<dbReference type="EMBL" id="CAJVQC010057793">
    <property type="protein sequence ID" value="CAG8797974.1"/>
    <property type="molecule type" value="Genomic_DNA"/>
</dbReference>
<gene>
    <name evidence="1" type="ORF">RPERSI_LOCUS20445</name>
</gene>
<feature type="non-terminal residue" evidence="1">
    <location>
        <position position="1"/>
    </location>
</feature>
<comment type="caution">
    <text evidence="1">The sequence shown here is derived from an EMBL/GenBank/DDBJ whole genome shotgun (WGS) entry which is preliminary data.</text>
</comment>
<sequence length="224" mass="26805">KKYSFTELERLVKQAQKTKKKANQQKRRLKKQVALRVKRAKEASRQQKKTRLKEIYSYFRQELNKLEKSKHPQYFTPHLKFGSKYTVYKLNKQGSAYLIKQTRQAYQEESISQANQLKYYKDKIGSLNPSTKEFLKSEQFKYFFPEKGEHKELFRRRKEFIAEREKILTEFKGQQVKISPQPTKSHYLRAIGKMLRKTGHEGELVPDSEIELDKYGNPKFKEGQ</sequence>
<organism evidence="1 2">
    <name type="scientific">Racocetra persica</name>
    <dbReference type="NCBI Taxonomy" id="160502"/>
    <lineage>
        <taxon>Eukaryota</taxon>
        <taxon>Fungi</taxon>
        <taxon>Fungi incertae sedis</taxon>
        <taxon>Mucoromycota</taxon>
        <taxon>Glomeromycotina</taxon>
        <taxon>Glomeromycetes</taxon>
        <taxon>Diversisporales</taxon>
        <taxon>Gigasporaceae</taxon>
        <taxon>Racocetra</taxon>
    </lineage>
</organism>
<keyword evidence="2" id="KW-1185">Reference proteome</keyword>
<evidence type="ECO:0000313" key="1">
    <source>
        <dbReference type="EMBL" id="CAG8797974.1"/>
    </source>
</evidence>
<protein>
    <submittedName>
        <fullName evidence="1">184_t:CDS:1</fullName>
    </submittedName>
</protein>
<name>A0ACA9RKQ9_9GLOM</name>
<reference evidence="1" key="1">
    <citation type="submission" date="2021-06" db="EMBL/GenBank/DDBJ databases">
        <authorList>
            <person name="Kallberg Y."/>
            <person name="Tangrot J."/>
            <person name="Rosling A."/>
        </authorList>
    </citation>
    <scope>NUCLEOTIDE SEQUENCE</scope>
    <source>
        <strain evidence="1">MA461A</strain>
    </source>
</reference>
<evidence type="ECO:0000313" key="2">
    <source>
        <dbReference type="Proteomes" id="UP000789920"/>
    </source>
</evidence>
<dbReference type="Proteomes" id="UP000789920">
    <property type="component" value="Unassembled WGS sequence"/>
</dbReference>
<proteinExistence type="predicted"/>
<accession>A0ACA9RKQ9</accession>